<feature type="domain" description="Cytochrome b5 heme-binding" evidence="8">
    <location>
        <begin position="2"/>
        <end position="79"/>
    </location>
</feature>
<dbReference type="InterPro" id="IPR000262">
    <property type="entry name" value="FMN-dep_DH"/>
</dbReference>
<dbReference type="PRINTS" id="PR00363">
    <property type="entry name" value="CYTOCHROMEB5"/>
</dbReference>
<accession>H0EHI8</accession>
<dbReference type="InterPro" id="IPR037396">
    <property type="entry name" value="FMN_HAD"/>
</dbReference>
<keyword evidence="5" id="KW-0408">Iron</keyword>
<dbReference type="InParanoid" id="H0EHI8"/>
<evidence type="ECO:0000313" key="10">
    <source>
        <dbReference type="EMBL" id="EHL02017.1"/>
    </source>
</evidence>
<evidence type="ECO:0000259" key="9">
    <source>
        <dbReference type="PROSITE" id="PS51349"/>
    </source>
</evidence>
<keyword evidence="3" id="KW-0479">Metal-binding</keyword>
<dbReference type="InterPro" id="IPR013785">
    <property type="entry name" value="Aldolase_TIM"/>
</dbReference>
<gene>
    <name evidence="10" type="ORF">M7I_1968</name>
</gene>
<feature type="transmembrane region" description="Helical" evidence="7">
    <location>
        <begin position="785"/>
        <end position="807"/>
    </location>
</feature>
<comment type="cofactor">
    <cofactor evidence="1">
        <name>FMN</name>
        <dbReference type="ChEBI" id="CHEBI:58210"/>
    </cofactor>
</comment>
<dbReference type="OrthoDB" id="5392263at2759"/>
<feature type="transmembrane region" description="Helical" evidence="7">
    <location>
        <begin position="475"/>
        <end position="499"/>
    </location>
</feature>
<dbReference type="Gene3D" id="3.20.20.70">
    <property type="entry name" value="Aldolase class I"/>
    <property type="match status" value="1"/>
</dbReference>
<dbReference type="PROSITE" id="PS51349">
    <property type="entry name" value="FMN_HYDROXY_ACID_DH_2"/>
    <property type="match status" value="1"/>
</dbReference>
<feature type="region of interest" description="Disordered" evidence="6">
    <location>
        <begin position="116"/>
        <end position="137"/>
    </location>
</feature>
<keyword evidence="2" id="KW-0349">Heme</keyword>
<evidence type="ECO:0000313" key="11">
    <source>
        <dbReference type="Proteomes" id="UP000005446"/>
    </source>
</evidence>
<dbReference type="AlphaFoldDB" id="H0EHI8"/>
<organism evidence="10 11">
    <name type="scientific">Glarea lozoyensis (strain ATCC 74030 / MF5533)</name>
    <dbReference type="NCBI Taxonomy" id="1104152"/>
    <lineage>
        <taxon>Eukaryota</taxon>
        <taxon>Fungi</taxon>
        <taxon>Dikarya</taxon>
        <taxon>Ascomycota</taxon>
        <taxon>Pezizomycotina</taxon>
        <taxon>Leotiomycetes</taxon>
        <taxon>Helotiales</taxon>
        <taxon>Helotiaceae</taxon>
        <taxon>Glarea</taxon>
    </lineage>
</organism>
<keyword evidence="7" id="KW-0812">Transmembrane</keyword>
<keyword evidence="7" id="KW-0472">Membrane</keyword>
<dbReference type="Gene3D" id="3.10.120.10">
    <property type="entry name" value="Cytochrome b5-like heme/steroid binding domain"/>
    <property type="match status" value="1"/>
</dbReference>
<evidence type="ECO:0000259" key="8">
    <source>
        <dbReference type="PROSITE" id="PS50255"/>
    </source>
</evidence>
<dbReference type="SMART" id="SM01117">
    <property type="entry name" value="Cyt-b5"/>
    <property type="match status" value="1"/>
</dbReference>
<evidence type="ECO:0000256" key="6">
    <source>
        <dbReference type="SAM" id="MobiDB-lite"/>
    </source>
</evidence>
<feature type="region of interest" description="Disordered" evidence="6">
    <location>
        <begin position="586"/>
        <end position="606"/>
    </location>
</feature>
<feature type="transmembrane region" description="Helical" evidence="7">
    <location>
        <begin position="716"/>
        <end position="738"/>
    </location>
</feature>
<protein>
    <submittedName>
        <fullName evidence="10">Putative Cytochrome b2, mitochondrial</fullName>
    </submittedName>
</protein>
<evidence type="ECO:0000256" key="5">
    <source>
        <dbReference type="ARBA" id="ARBA00023004"/>
    </source>
</evidence>
<dbReference type="GO" id="GO:0020037">
    <property type="term" value="F:heme binding"/>
    <property type="evidence" value="ECO:0007669"/>
    <property type="project" value="InterPro"/>
</dbReference>
<dbReference type="EMBL" id="AGUE01000040">
    <property type="protein sequence ID" value="EHL02017.1"/>
    <property type="molecule type" value="Genomic_DNA"/>
</dbReference>
<reference evidence="10 11" key="1">
    <citation type="journal article" date="2012" name="Eukaryot. Cell">
        <title>Genome sequence of the fungus Glarea lozoyensis: the first genome sequence of a species from the Helotiaceae family.</title>
        <authorList>
            <person name="Youssar L."/>
            <person name="Gruening B.A."/>
            <person name="Erxleben A."/>
            <person name="Guenther S."/>
            <person name="Huettel W."/>
        </authorList>
    </citation>
    <scope>NUCLEOTIDE SEQUENCE [LARGE SCALE GENOMIC DNA]</scope>
    <source>
        <strain evidence="11">ATCC 74030 / MF5533</strain>
    </source>
</reference>
<proteinExistence type="predicted"/>
<dbReference type="Pfam" id="PF01070">
    <property type="entry name" value="FMN_dh"/>
    <property type="match status" value="1"/>
</dbReference>
<dbReference type="InterPro" id="IPR001199">
    <property type="entry name" value="Cyt_B5-like_heme/steroid-bd"/>
</dbReference>
<dbReference type="Proteomes" id="UP000005446">
    <property type="component" value="Unassembled WGS sequence"/>
</dbReference>
<dbReference type="InterPro" id="IPR036400">
    <property type="entry name" value="Cyt_B5-like_heme/steroid_sf"/>
</dbReference>
<dbReference type="InterPro" id="IPR018506">
    <property type="entry name" value="Cyt_B5_heme-BS"/>
</dbReference>
<sequence>MSQKFSAEEVVKHNTPESCWVALYGNVWDVTSFLPSHPGGSAIILKLAGRDCTEEYDPIHPPGTLEENLPPTAKLGIYDASTAPEITKPEDEEPKEGSPNMQNLLNLDEIEEVATKQISKKSQLPSPSAVKKARDGPGGGVGKSLFFGTAADLTWKDTLKWLEQQTDLPIVLKGLQTHEDAYMAAQFPQVKAIILSNHGGRALDTAPPAVHTLLEIRKYCPEVFSRLEVWVDGGIKRGTDVVKALCLGAKAVGVGRAALFGLGAGGTEGVERTFEILKAEIDTCMRLLGVDKVSDLGPKHVIAFDLSWLTNSQYFRNVFADSPVEMWWKSLIGRHYQPHFSSHLKTLHRSTSLGGQNFTHCCLLAVNASLTLSPDGRLIKSQTDYIDATIEEFLEANNADQFPCTAEWNGDPRGAPRVIVTSGWQEQTCPGWSLSDSKKGDESEWVNPFIGFIIPCIIFVLVIPRRRKLAVWSRLFVQDLSQIISWIVAPFAMILSGLAVCLDTIIWLCVCFAFAGPMILSGFYEAYLDQKVISFLNEKTSNFRLTIDMRARLLFVVLVGNLDLDPEVFAGDEELTVLNHGRHADDNPRWPNYPGTQTRNPSSPPKWLWERGRSKQDWIDRVISTYRFRAPSGRRGDMVVDEDMEALRVATTMTITSWTITSQIVLWMWAYSGPPQPGKWFKFFRKDGYLYRSGFYNPTDVKSLWQKGKFWSLKSLWAIIWYNLAAIFGLGGVITSIGGTMMQLMGVYSTPKCSVNAEYWTKPHSQVPVVLSKNYALEIADAKKYWVPSAITAILFLALVTFCGWWYQRRLRGMFRNLVSELGSERTDREDIRAIVTPSRDGDEESIKP</sequence>
<dbReference type="SUPFAM" id="SSF55856">
    <property type="entry name" value="Cytochrome b5-like heme/steroid binding domain"/>
    <property type="match status" value="1"/>
</dbReference>
<comment type="caution">
    <text evidence="10">The sequence shown here is derived from an EMBL/GenBank/DDBJ whole genome shotgun (WGS) entry which is preliminary data.</text>
</comment>
<dbReference type="GO" id="GO:0016491">
    <property type="term" value="F:oxidoreductase activity"/>
    <property type="evidence" value="ECO:0007669"/>
    <property type="project" value="UniProtKB-KW"/>
</dbReference>
<keyword evidence="11" id="KW-1185">Reference proteome</keyword>
<feature type="domain" description="FMN hydroxy acid dehydrogenase" evidence="9">
    <location>
        <begin position="1"/>
        <end position="306"/>
    </location>
</feature>
<dbReference type="PROSITE" id="PS50255">
    <property type="entry name" value="CYTOCHROME_B5_2"/>
    <property type="match status" value="1"/>
</dbReference>
<dbReference type="Pfam" id="PF00173">
    <property type="entry name" value="Cyt-b5"/>
    <property type="match status" value="1"/>
</dbReference>
<dbReference type="PANTHER" id="PTHR10578:SF82">
    <property type="entry name" value="CYTOCHROME B2, PUTATIVE (AFU_ORTHOLOGUE AFUA_1G07200)-RELATED"/>
    <property type="match status" value="1"/>
</dbReference>
<evidence type="ECO:0000256" key="3">
    <source>
        <dbReference type="ARBA" id="ARBA00022723"/>
    </source>
</evidence>
<feature type="compositionally biased region" description="Polar residues" evidence="6">
    <location>
        <begin position="116"/>
        <end position="126"/>
    </location>
</feature>
<feature type="transmembrane region" description="Helical" evidence="7">
    <location>
        <begin position="445"/>
        <end position="463"/>
    </location>
</feature>
<evidence type="ECO:0000256" key="7">
    <source>
        <dbReference type="SAM" id="Phobius"/>
    </source>
</evidence>
<dbReference type="GO" id="GO:0046872">
    <property type="term" value="F:metal ion binding"/>
    <property type="evidence" value="ECO:0007669"/>
    <property type="project" value="UniProtKB-KW"/>
</dbReference>
<keyword evidence="7" id="KW-1133">Transmembrane helix</keyword>
<dbReference type="PANTHER" id="PTHR10578">
    <property type="entry name" value="S -2-HYDROXY-ACID OXIDASE-RELATED"/>
    <property type="match status" value="1"/>
</dbReference>
<dbReference type="PROSITE" id="PS00191">
    <property type="entry name" value="CYTOCHROME_B5_1"/>
    <property type="match status" value="1"/>
</dbReference>
<evidence type="ECO:0000256" key="1">
    <source>
        <dbReference type="ARBA" id="ARBA00001917"/>
    </source>
</evidence>
<dbReference type="SUPFAM" id="SSF51395">
    <property type="entry name" value="FMN-linked oxidoreductases"/>
    <property type="match status" value="1"/>
</dbReference>
<dbReference type="HOGENOM" id="CLU_335871_0_0_1"/>
<evidence type="ECO:0000256" key="4">
    <source>
        <dbReference type="ARBA" id="ARBA00023002"/>
    </source>
</evidence>
<keyword evidence="4" id="KW-0560">Oxidoreductase</keyword>
<name>H0EHI8_GLAL7</name>
<evidence type="ECO:0000256" key="2">
    <source>
        <dbReference type="ARBA" id="ARBA00022617"/>
    </source>
</evidence>
<feature type="transmembrane region" description="Helical" evidence="7">
    <location>
        <begin position="505"/>
        <end position="524"/>
    </location>
</feature>